<dbReference type="GO" id="GO:0005819">
    <property type="term" value="C:spindle"/>
    <property type="evidence" value="ECO:0007669"/>
    <property type="project" value="TreeGrafter"/>
</dbReference>
<dbReference type="GO" id="GO:0000226">
    <property type="term" value="P:microtubule cytoskeleton organization"/>
    <property type="evidence" value="ECO:0007669"/>
    <property type="project" value="InterPro"/>
</dbReference>
<organism evidence="6 7">
    <name type="scientific">Vitis rotundifolia</name>
    <name type="common">Muscadine grape</name>
    <dbReference type="NCBI Taxonomy" id="103349"/>
    <lineage>
        <taxon>Eukaryota</taxon>
        <taxon>Viridiplantae</taxon>
        <taxon>Streptophyta</taxon>
        <taxon>Embryophyta</taxon>
        <taxon>Tracheophyta</taxon>
        <taxon>Spermatophyta</taxon>
        <taxon>Magnoliopsida</taxon>
        <taxon>eudicotyledons</taxon>
        <taxon>Gunneridae</taxon>
        <taxon>Pentapetalae</taxon>
        <taxon>rosids</taxon>
        <taxon>Vitales</taxon>
        <taxon>Vitaceae</taxon>
        <taxon>Viteae</taxon>
        <taxon>Vitis</taxon>
    </lineage>
</organism>
<dbReference type="GO" id="GO:0005874">
    <property type="term" value="C:microtubule"/>
    <property type="evidence" value="ECO:0007669"/>
    <property type="project" value="UniProtKB-KW"/>
</dbReference>
<evidence type="ECO:0000313" key="7">
    <source>
        <dbReference type="Proteomes" id="UP001168098"/>
    </source>
</evidence>
<dbReference type="PANTHER" id="PTHR19321:SF7">
    <property type="entry name" value="65-KDA MICROTUBULE-ASSOCIATED PROTEIN 3"/>
    <property type="match status" value="1"/>
</dbReference>
<accession>A0AA38YZ23</accession>
<proteinExistence type="inferred from homology"/>
<evidence type="ECO:0008006" key="8">
    <source>
        <dbReference type="Google" id="ProtNLM"/>
    </source>
</evidence>
<keyword evidence="4" id="KW-0206">Cytoskeleton</keyword>
<dbReference type="PANTHER" id="PTHR19321">
    <property type="entry name" value="PROTEIN REGULATOR OF CYTOKINESIS 1 PRC1-RELATED"/>
    <property type="match status" value="1"/>
</dbReference>
<protein>
    <recommendedName>
        <fullName evidence="8">65-kDa microtubule-associated protein 3</fullName>
    </recommendedName>
</protein>
<dbReference type="InterPro" id="IPR007145">
    <property type="entry name" value="MAP65_Ase1_PRC1"/>
</dbReference>
<keyword evidence="7" id="KW-1185">Reference proteome</keyword>
<evidence type="ECO:0000256" key="1">
    <source>
        <dbReference type="ARBA" id="ARBA00004245"/>
    </source>
</evidence>
<evidence type="ECO:0000256" key="4">
    <source>
        <dbReference type="ARBA" id="ARBA00023212"/>
    </source>
</evidence>
<reference evidence="6 7" key="1">
    <citation type="journal article" date="2023" name="BMC Biotechnol.">
        <title>Vitis rotundifolia cv Carlos genome sequencing.</title>
        <authorList>
            <person name="Huff M."/>
            <person name="Hulse-Kemp A."/>
            <person name="Scheffler B."/>
            <person name="Youngblood R."/>
            <person name="Simpson S."/>
            <person name="Babiker E."/>
            <person name="Staton M."/>
        </authorList>
    </citation>
    <scope>NUCLEOTIDE SEQUENCE [LARGE SCALE GENOMIC DNA]</scope>
    <source>
        <tissue evidence="6">Leaf</tissue>
    </source>
</reference>
<evidence type="ECO:0000256" key="5">
    <source>
        <dbReference type="SAM" id="Coils"/>
    </source>
</evidence>
<dbReference type="AlphaFoldDB" id="A0AA38YZ23"/>
<evidence type="ECO:0000256" key="2">
    <source>
        <dbReference type="ARBA" id="ARBA00006187"/>
    </source>
</evidence>
<feature type="coiled-coil region" evidence="5">
    <location>
        <begin position="49"/>
        <end position="122"/>
    </location>
</feature>
<comment type="caution">
    <text evidence="6">The sequence shown here is derived from an EMBL/GenBank/DDBJ whole genome shotgun (WGS) entry which is preliminary data.</text>
</comment>
<gene>
    <name evidence="6" type="ORF">PVL29_021135</name>
</gene>
<keyword evidence="5" id="KW-0175">Coiled coil</keyword>
<evidence type="ECO:0000256" key="3">
    <source>
        <dbReference type="ARBA" id="ARBA00022701"/>
    </source>
</evidence>
<comment type="similarity">
    <text evidence="2">Belongs to the MAP65/ASE1 family.</text>
</comment>
<dbReference type="Gene3D" id="1.20.58.1520">
    <property type="match status" value="1"/>
</dbReference>
<keyword evidence="4" id="KW-0963">Cytoplasm</keyword>
<dbReference type="EMBL" id="JARBHA010000016">
    <property type="protein sequence ID" value="KAJ9679108.1"/>
    <property type="molecule type" value="Genomic_DNA"/>
</dbReference>
<evidence type="ECO:0000313" key="6">
    <source>
        <dbReference type="EMBL" id="KAJ9679108.1"/>
    </source>
</evidence>
<sequence length="509" mass="58167">MSNVQSDPLLQVETTCGSLLYELQIIWDEVGESDTDRDKMLLELEQECLEVYRRKVDQANRCRAQLRQAIADAEAELAAICSAMGERPVHIRQSDQNAGSLKEELKAIIPQLEEMNKRRNERRNQFFEVVEEIEKIKSEIYSSTEYIASKTVVDETDLSLRKLEELHKQLQALQKEKSDRLKQVLDHLSTLNSLCLVLGMDFQQTVNEVHPSLGDSDGRKNISNATIEQLAAAIQTLRGVKIQRMQRLQDLASSMLELWNLMDTPIEEQQLFQNVTCNIAASEHEINEPNTLSVDFINYVEAEVSRLEELKASKMKELVLKKRSELEEICRKTHMIPEADSALEYVIEAMESGAVDASCVLEQIELQVAKVKEEAFSRKEILEKVDKWLAACEEESWLEEYNRDDNRYNASRGAHLTLKRAEKARSLVNKLPAMVDALASKTVAWETERGVEFTYDGVSTPLLSLKSKKSLNKWDTVQVPSLIHLSCLYGLFESFHMNCYYPDSSSFYA</sequence>
<dbReference type="Pfam" id="PF03999">
    <property type="entry name" value="MAP65_ASE1"/>
    <property type="match status" value="1"/>
</dbReference>
<dbReference type="GO" id="GO:0008017">
    <property type="term" value="F:microtubule binding"/>
    <property type="evidence" value="ECO:0007669"/>
    <property type="project" value="InterPro"/>
</dbReference>
<dbReference type="Proteomes" id="UP001168098">
    <property type="component" value="Unassembled WGS sequence"/>
</dbReference>
<name>A0AA38YZ23_VITRO</name>
<comment type="subcellular location">
    <subcellularLocation>
        <location evidence="1">Cytoplasm</location>
        <location evidence="1">Cytoskeleton</location>
    </subcellularLocation>
</comment>
<feature type="coiled-coil region" evidence="5">
    <location>
        <begin position="153"/>
        <end position="183"/>
    </location>
</feature>
<keyword evidence="3" id="KW-0493">Microtubule</keyword>
<dbReference type="GO" id="GO:0005737">
    <property type="term" value="C:cytoplasm"/>
    <property type="evidence" value="ECO:0007669"/>
    <property type="project" value="TreeGrafter"/>
</dbReference>